<reference evidence="1 2" key="1">
    <citation type="submission" date="2021-03" db="EMBL/GenBank/DDBJ databases">
        <title>Genomic Encyclopedia of Type Strains, Phase IV (KMG-IV): sequencing the most valuable type-strain genomes for metagenomic binning, comparative biology and taxonomic classification.</title>
        <authorList>
            <person name="Goeker M."/>
        </authorList>
    </citation>
    <scope>NUCLEOTIDE SEQUENCE [LARGE SCALE GENOMIC DNA]</scope>
    <source>
        <strain evidence="1 2">DSM 26675</strain>
    </source>
</reference>
<accession>A0ABS4RE87</accession>
<dbReference type="RefSeq" id="WP_066395101.1">
    <property type="nucleotide sequence ID" value="NZ_JAGIKZ010000008.1"/>
</dbReference>
<dbReference type="SUPFAM" id="SSF50969">
    <property type="entry name" value="YVTN repeat-like/Quinoprotein amine dehydrogenase"/>
    <property type="match status" value="1"/>
</dbReference>
<sequence length="324" mass="36406">MKKLRQFILVIIAVIVLSSCTKDRYSPIDEHVSLAATVNIKDMTITFIDLEKKTRMVDWEMKKPYTGAVILPDGDSLLLYGKQVETVDLYSLKSGSLIDSWETGKGIVNGKLLKTSSTIALVDQNLSEIRFFDFEGVEQWEVRTERNPLTILESEANQKLFVLSFNKEILTVIDLNKQEKLNGFPIHPSAAGAWLIENRNEIWIGGHGAGAEIEKNIHVYDSQSGEFKRNIAAPLMPVNFLGYADHVFVLSHGTSMLYKLNENGEVLESVIVGANPFEMIVRTDQLLIAGYDSNDLHIIQPDSLERMKTIPVGNGPFQIVLRER</sequence>
<comment type="caution">
    <text evidence="1">The sequence shown here is derived from an EMBL/GenBank/DDBJ whole genome shotgun (WGS) entry which is preliminary data.</text>
</comment>
<evidence type="ECO:0000313" key="2">
    <source>
        <dbReference type="Proteomes" id="UP001519293"/>
    </source>
</evidence>
<dbReference type="InterPro" id="IPR011044">
    <property type="entry name" value="Quino_amine_DH_bsu"/>
</dbReference>
<dbReference type="Proteomes" id="UP001519293">
    <property type="component" value="Unassembled WGS sequence"/>
</dbReference>
<keyword evidence="1" id="KW-0449">Lipoprotein</keyword>
<name>A0ABS4RE87_9BACI</name>
<proteinExistence type="predicted"/>
<dbReference type="InterPro" id="IPR015943">
    <property type="entry name" value="WD40/YVTN_repeat-like_dom_sf"/>
</dbReference>
<dbReference type="InterPro" id="IPR051200">
    <property type="entry name" value="Host-pathogen_enzymatic-act"/>
</dbReference>
<gene>
    <name evidence="1" type="ORF">J2Z40_001774</name>
</gene>
<dbReference type="EMBL" id="JAGIKZ010000008">
    <property type="protein sequence ID" value="MBP2241212.1"/>
    <property type="molecule type" value="Genomic_DNA"/>
</dbReference>
<evidence type="ECO:0000313" key="1">
    <source>
        <dbReference type="EMBL" id="MBP2241212.1"/>
    </source>
</evidence>
<protein>
    <submittedName>
        <fullName evidence="1">PBP1b-binding outer membrane lipoprotein LpoB</fullName>
    </submittedName>
</protein>
<organism evidence="1 2">
    <name type="scientific">Cytobacillus eiseniae</name>
    <dbReference type="NCBI Taxonomy" id="762947"/>
    <lineage>
        <taxon>Bacteria</taxon>
        <taxon>Bacillati</taxon>
        <taxon>Bacillota</taxon>
        <taxon>Bacilli</taxon>
        <taxon>Bacillales</taxon>
        <taxon>Bacillaceae</taxon>
        <taxon>Cytobacillus</taxon>
    </lineage>
</organism>
<dbReference type="PROSITE" id="PS51257">
    <property type="entry name" value="PROKAR_LIPOPROTEIN"/>
    <property type="match status" value="1"/>
</dbReference>
<dbReference type="PANTHER" id="PTHR47197">
    <property type="entry name" value="PROTEIN NIRF"/>
    <property type="match status" value="1"/>
</dbReference>
<keyword evidence="2" id="KW-1185">Reference proteome</keyword>
<dbReference type="Gene3D" id="2.130.10.10">
    <property type="entry name" value="YVTN repeat-like/Quinoprotein amine dehydrogenase"/>
    <property type="match status" value="1"/>
</dbReference>
<dbReference type="PANTHER" id="PTHR47197:SF3">
    <property type="entry name" value="DIHYDRO-HEME D1 DEHYDROGENASE"/>
    <property type="match status" value="1"/>
</dbReference>